<gene>
    <name evidence="4" type="ORF">GGQ83_000615</name>
</gene>
<keyword evidence="4" id="KW-0413">Isomerase</keyword>
<reference evidence="4 5" key="1">
    <citation type="submission" date="2020-08" db="EMBL/GenBank/DDBJ databases">
        <title>Genomic Encyclopedia of Type Strains, Phase IV (KMG-IV): sequencing the most valuable type-strain genomes for metagenomic binning, comparative biology and taxonomic classification.</title>
        <authorList>
            <person name="Goeker M."/>
        </authorList>
    </citation>
    <scope>NUCLEOTIDE SEQUENCE [LARGE SCALE GENOMIC DNA]</scope>
    <source>
        <strain evidence="4 5">DSM 19979</strain>
    </source>
</reference>
<evidence type="ECO:0000313" key="4">
    <source>
        <dbReference type="EMBL" id="MBB3897189.1"/>
    </source>
</evidence>
<comment type="similarity">
    <text evidence="1">Belongs to the thioredoxin family. DsbA subfamily.</text>
</comment>
<evidence type="ECO:0000256" key="1">
    <source>
        <dbReference type="ARBA" id="ARBA00005791"/>
    </source>
</evidence>
<dbReference type="PANTHER" id="PTHR13887">
    <property type="entry name" value="GLUTATHIONE S-TRANSFERASE KAPPA"/>
    <property type="match status" value="1"/>
</dbReference>
<evidence type="ECO:0000256" key="2">
    <source>
        <dbReference type="SAM" id="SignalP"/>
    </source>
</evidence>
<dbReference type="InterPro" id="IPR036249">
    <property type="entry name" value="Thioredoxin-like_sf"/>
</dbReference>
<dbReference type="Gene3D" id="3.40.30.10">
    <property type="entry name" value="Glutaredoxin"/>
    <property type="match status" value="1"/>
</dbReference>
<accession>A0A840A6P7</accession>
<name>A0A840A6P7_9PROT</name>
<keyword evidence="2" id="KW-0732">Signal</keyword>
<feature type="chain" id="PRO_5032335447" evidence="2">
    <location>
        <begin position="23"/>
        <end position="203"/>
    </location>
</feature>
<protein>
    <submittedName>
        <fullName evidence="4">Protein-disulfide isomerase</fullName>
    </submittedName>
</protein>
<evidence type="ECO:0000313" key="5">
    <source>
        <dbReference type="Proteomes" id="UP000553193"/>
    </source>
</evidence>
<dbReference type="GO" id="GO:0016853">
    <property type="term" value="F:isomerase activity"/>
    <property type="evidence" value="ECO:0007669"/>
    <property type="project" value="UniProtKB-KW"/>
</dbReference>
<dbReference type="Pfam" id="PF13462">
    <property type="entry name" value="Thioredoxin_4"/>
    <property type="match status" value="1"/>
</dbReference>
<dbReference type="PANTHER" id="PTHR13887:SF56">
    <property type="entry name" value="THIOREDOXIN-LIKE REDUCTASE RV2466C"/>
    <property type="match status" value="1"/>
</dbReference>
<comment type="caution">
    <text evidence="4">The sequence shown here is derived from an EMBL/GenBank/DDBJ whole genome shotgun (WGS) entry which is preliminary data.</text>
</comment>
<sequence length="203" mass="22525">MRISRRHLGVLGGGVLATPAFAQTPAPTDPRLAERSTGQANAPVVVQEFFSLTCGHCANFHNDIWPQVRRQLVETGQIRMVWRDFPLDGIALLASAVARAMPADRYEAFLTALFQTQARWAFAQGRQAEELARIAALAGMDREAFNAVATDQEFHRGILSQRLAAEQQYQIRATPSFTFNGRLHTGGLSFAEFERQVRSAPRT</sequence>
<feature type="signal peptide" evidence="2">
    <location>
        <begin position="1"/>
        <end position="22"/>
    </location>
</feature>
<dbReference type="SUPFAM" id="SSF52833">
    <property type="entry name" value="Thioredoxin-like"/>
    <property type="match status" value="1"/>
</dbReference>
<dbReference type="Proteomes" id="UP000553193">
    <property type="component" value="Unassembled WGS sequence"/>
</dbReference>
<dbReference type="AlphaFoldDB" id="A0A840A6P7"/>
<proteinExistence type="inferred from homology"/>
<organism evidence="4 5">
    <name type="scientific">Roseococcus suduntuyensis</name>
    <dbReference type="NCBI Taxonomy" id="455361"/>
    <lineage>
        <taxon>Bacteria</taxon>
        <taxon>Pseudomonadati</taxon>
        <taxon>Pseudomonadota</taxon>
        <taxon>Alphaproteobacteria</taxon>
        <taxon>Acetobacterales</taxon>
        <taxon>Roseomonadaceae</taxon>
        <taxon>Roseococcus</taxon>
    </lineage>
</organism>
<feature type="domain" description="Thioredoxin-like fold" evidence="3">
    <location>
        <begin position="34"/>
        <end position="197"/>
    </location>
</feature>
<dbReference type="InterPro" id="IPR012336">
    <property type="entry name" value="Thioredoxin-like_fold"/>
</dbReference>
<evidence type="ECO:0000259" key="3">
    <source>
        <dbReference type="Pfam" id="PF13462"/>
    </source>
</evidence>
<keyword evidence="5" id="KW-1185">Reference proteome</keyword>
<dbReference type="EMBL" id="JACIDJ010000001">
    <property type="protein sequence ID" value="MBB3897189.1"/>
    <property type="molecule type" value="Genomic_DNA"/>
</dbReference>
<dbReference type="RefSeq" id="WP_184382123.1">
    <property type="nucleotide sequence ID" value="NZ_JACIDJ010000001.1"/>
</dbReference>